<comment type="caution">
    <text evidence="2">The sequence shown here is derived from an EMBL/GenBank/DDBJ whole genome shotgun (WGS) entry which is preliminary data.</text>
</comment>
<evidence type="ECO:0000313" key="2">
    <source>
        <dbReference type="EMBL" id="HIU43117.1"/>
    </source>
</evidence>
<reference evidence="2" key="2">
    <citation type="journal article" date="2021" name="PeerJ">
        <title>Extensive microbial diversity within the chicken gut microbiome revealed by metagenomics and culture.</title>
        <authorList>
            <person name="Gilroy R."/>
            <person name="Ravi A."/>
            <person name="Getino M."/>
            <person name="Pursley I."/>
            <person name="Horton D.L."/>
            <person name="Alikhan N.F."/>
            <person name="Baker D."/>
            <person name="Gharbi K."/>
            <person name="Hall N."/>
            <person name="Watson M."/>
            <person name="Adriaenssens E.M."/>
            <person name="Foster-Nyarko E."/>
            <person name="Jarju S."/>
            <person name="Secka A."/>
            <person name="Antonio M."/>
            <person name="Oren A."/>
            <person name="Chaudhuri R.R."/>
            <person name="La Ragione R."/>
            <person name="Hildebrand F."/>
            <person name="Pallen M.J."/>
        </authorList>
    </citation>
    <scope>NUCLEOTIDE SEQUENCE</scope>
    <source>
        <strain evidence="2">CHK191-8634</strain>
    </source>
</reference>
<accession>A0A9D1IVX5</accession>
<protein>
    <submittedName>
        <fullName evidence="2">Uncharacterized protein</fullName>
    </submittedName>
</protein>
<dbReference type="AlphaFoldDB" id="A0A9D1IVX5"/>
<dbReference type="Proteomes" id="UP000824073">
    <property type="component" value="Unassembled WGS sequence"/>
</dbReference>
<evidence type="ECO:0000256" key="1">
    <source>
        <dbReference type="SAM" id="Phobius"/>
    </source>
</evidence>
<keyword evidence="1" id="KW-0812">Transmembrane</keyword>
<keyword evidence="1" id="KW-1133">Transmembrane helix</keyword>
<gene>
    <name evidence="2" type="ORF">IAB67_02340</name>
</gene>
<feature type="transmembrane region" description="Helical" evidence="1">
    <location>
        <begin position="68"/>
        <end position="83"/>
    </location>
</feature>
<feature type="transmembrane region" description="Helical" evidence="1">
    <location>
        <begin position="42"/>
        <end position="61"/>
    </location>
</feature>
<organism evidence="2 3">
    <name type="scientific">Candidatus Ventrousia excrementavium</name>
    <dbReference type="NCBI Taxonomy" id="2840961"/>
    <lineage>
        <taxon>Bacteria</taxon>
        <taxon>Bacillati</taxon>
        <taxon>Bacillota</taxon>
        <taxon>Clostridia</taxon>
        <taxon>Eubacteriales</taxon>
        <taxon>Clostridiaceae</taxon>
        <taxon>Clostridiaceae incertae sedis</taxon>
        <taxon>Candidatus Ventrousia</taxon>
    </lineage>
</organism>
<feature type="transmembrane region" description="Helical" evidence="1">
    <location>
        <begin position="9"/>
        <end position="27"/>
    </location>
</feature>
<reference evidence="2" key="1">
    <citation type="submission" date="2020-10" db="EMBL/GenBank/DDBJ databases">
        <authorList>
            <person name="Gilroy R."/>
        </authorList>
    </citation>
    <scope>NUCLEOTIDE SEQUENCE</scope>
    <source>
        <strain evidence="2">CHK191-8634</strain>
    </source>
</reference>
<proteinExistence type="predicted"/>
<keyword evidence="1" id="KW-0472">Membrane</keyword>
<evidence type="ECO:0000313" key="3">
    <source>
        <dbReference type="Proteomes" id="UP000824073"/>
    </source>
</evidence>
<dbReference type="EMBL" id="DVMR01000026">
    <property type="protein sequence ID" value="HIU43117.1"/>
    <property type="molecule type" value="Genomic_DNA"/>
</dbReference>
<sequence>MNRLNTKKALLFILMALYGAVCVYVLFCLKLDTSTGYSYTEYLAYMHNLIPFKSFYVFFFLTHKSPRMIFLFLMNLIGPLLLYL</sequence>
<name>A0A9D1IVX5_9CLOT</name>
<feature type="non-terminal residue" evidence="2">
    <location>
        <position position="84"/>
    </location>
</feature>